<reference evidence="2" key="1">
    <citation type="journal article" date="2018" name="Genome Biol.">
        <title>SKESA: strategic k-mer extension for scrupulous assemblies.</title>
        <authorList>
            <person name="Souvorov A."/>
            <person name="Agarwala R."/>
            <person name="Lipman D.J."/>
        </authorList>
    </citation>
    <scope>NUCLEOTIDE SEQUENCE</scope>
    <source>
        <strain evidence="2">91871</strain>
    </source>
</reference>
<keyword evidence="1" id="KW-0812">Transmembrane</keyword>
<evidence type="ECO:0000313" key="2">
    <source>
        <dbReference type="EMBL" id="HBH7043784.1"/>
    </source>
</evidence>
<evidence type="ECO:0000313" key="3">
    <source>
        <dbReference type="Proteomes" id="UP000885148"/>
    </source>
</evidence>
<keyword evidence="1" id="KW-1133">Transmembrane helix</keyword>
<accession>A0A9P3Z9L6</accession>
<dbReference type="Proteomes" id="UP000885148">
    <property type="component" value="Unassembled WGS sequence"/>
</dbReference>
<protein>
    <submittedName>
        <fullName evidence="2">Uncharacterized protein</fullName>
    </submittedName>
</protein>
<comment type="caution">
    <text evidence="2">The sequence shown here is derived from an EMBL/GenBank/DDBJ whole genome shotgun (WGS) entry which is preliminary data.</text>
</comment>
<organism evidence="2 3">
    <name type="scientific">Citrobacter freundii</name>
    <dbReference type="NCBI Taxonomy" id="546"/>
    <lineage>
        <taxon>Bacteria</taxon>
        <taxon>Pseudomonadati</taxon>
        <taxon>Pseudomonadota</taxon>
        <taxon>Gammaproteobacteria</taxon>
        <taxon>Enterobacterales</taxon>
        <taxon>Enterobacteriaceae</taxon>
        <taxon>Citrobacter</taxon>
        <taxon>Citrobacter freundii complex</taxon>
    </lineage>
</organism>
<reference evidence="2" key="2">
    <citation type="submission" date="2021-07" db="EMBL/GenBank/DDBJ databases">
        <authorList>
            <consortium name="NCBI Pathogen Detection Project"/>
        </authorList>
    </citation>
    <scope>NUCLEOTIDE SEQUENCE</scope>
    <source>
        <strain evidence="2">91871</strain>
    </source>
</reference>
<feature type="transmembrane region" description="Helical" evidence="1">
    <location>
        <begin position="16"/>
        <end position="37"/>
    </location>
</feature>
<evidence type="ECO:0000256" key="1">
    <source>
        <dbReference type="SAM" id="Phobius"/>
    </source>
</evidence>
<dbReference type="AlphaFoldDB" id="A0A9P3Z9L6"/>
<dbReference type="RefSeq" id="WP_033816630.1">
    <property type="nucleotide sequence ID" value="NZ_JARLLJ010000002.1"/>
</dbReference>
<keyword evidence="1" id="KW-0472">Membrane</keyword>
<proteinExistence type="predicted"/>
<gene>
    <name evidence="2" type="ORF">KV121_003900</name>
</gene>
<dbReference type="EMBL" id="DAESCB010000015">
    <property type="protein sequence ID" value="HBH7043784.1"/>
    <property type="molecule type" value="Genomic_DNA"/>
</dbReference>
<sequence>MQDIKTFLNGTTPQQWLTWMLVILGWVVSVFAGWRFLLRNARNSWIGDIKKAISTLEDDAIDFWMGENNKNEILELGKLTRSIKDITQLAKEIEKYKGQKYNNANFISLRRAITIEAYNDDKTLQRNLSAGDYRIKEIQEECANLKNYYTRK</sequence>
<name>A0A9P3Z9L6_CITFR</name>